<dbReference type="Proteomes" id="UP000727407">
    <property type="component" value="Unassembled WGS sequence"/>
</dbReference>
<proteinExistence type="predicted"/>
<evidence type="ECO:0000313" key="1">
    <source>
        <dbReference type="EMBL" id="KAF5908245.1"/>
    </source>
</evidence>
<name>A0A8J4U7J9_CLAMG</name>
<sequence length="58" mass="6699">MPFNKTEYGRRLRISFSYRASLRRNTKVAESFRVSDVAPELIQQPALFTALAFIPHLS</sequence>
<keyword evidence="2" id="KW-1185">Reference proteome</keyword>
<comment type="caution">
    <text evidence="1">The sequence shown here is derived from an EMBL/GenBank/DDBJ whole genome shotgun (WGS) entry which is preliminary data.</text>
</comment>
<gene>
    <name evidence="1" type="primary">pyrG</name>
    <name evidence="1" type="ORF">DAT39_001954</name>
</gene>
<evidence type="ECO:0000313" key="2">
    <source>
        <dbReference type="Proteomes" id="UP000727407"/>
    </source>
</evidence>
<feature type="non-terminal residue" evidence="1">
    <location>
        <position position="58"/>
    </location>
</feature>
<dbReference type="AlphaFoldDB" id="A0A8J4U7J9"/>
<organism evidence="1 2">
    <name type="scientific">Clarias magur</name>
    <name type="common">Asian catfish</name>
    <name type="synonym">Macropteronotus magur</name>
    <dbReference type="NCBI Taxonomy" id="1594786"/>
    <lineage>
        <taxon>Eukaryota</taxon>
        <taxon>Metazoa</taxon>
        <taxon>Chordata</taxon>
        <taxon>Craniata</taxon>
        <taxon>Vertebrata</taxon>
        <taxon>Euteleostomi</taxon>
        <taxon>Actinopterygii</taxon>
        <taxon>Neopterygii</taxon>
        <taxon>Teleostei</taxon>
        <taxon>Ostariophysi</taxon>
        <taxon>Siluriformes</taxon>
        <taxon>Clariidae</taxon>
        <taxon>Clarias</taxon>
    </lineage>
</organism>
<dbReference type="EMBL" id="QNUK01000014">
    <property type="protein sequence ID" value="KAF5908245.1"/>
    <property type="molecule type" value="Genomic_DNA"/>
</dbReference>
<accession>A0A8J4U7J9</accession>
<reference evidence="1" key="1">
    <citation type="submission" date="2020-07" db="EMBL/GenBank/DDBJ databases">
        <title>Clarias magur genome sequencing, assembly and annotation.</title>
        <authorList>
            <person name="Kushwaha B."/>
            <person name="Kumar R."/>
            <person name="Das P."/>
            <person name="Joshi C.G."/>
            <person name="Kumar D."/>
            <person name="Nagpure N.S."/>
            <person name="Pandey M."/>
            <person name="Agarwal S."/>
            <person name="Srivastava S."/>
            <person name="Singh M."/>
            <person name="Sahoo L."/>
            <person name="Jayasankar P."/>
            <person name="Meher P.K."/>
            <person name="Koringa P.G."/>
            <person name="Iquebal M.A."/>
            <person name="Das S.P."/>
            <person name="Bit A."/>
            <person name="Patnaik S."/>
            <person name="Patel N."/>
            <person name="Shah T.M."/>
            <person name="Hinsu A."/>
            <person name="Jena J.K."/>
        </authorList>
    </citation>
    <scope>NUCLEOTIDE SEQUENCE</scope>
    <source>
        <strain evidence="1">CIFAMagur01</strain>
        <tissue evidence="1">Testis</tissue>
    </source>
</reference>
<protein>
    <submittedName>
        <fullName evidence="1">CTP synthase</fullName>
    </submittedName>
</protein>